<evidence type="ECO:0000313" key="2">
    <source>
        <dbReference type="EMBL" id="GFR51840.1"/>
    </source>
</evidence>
<accession>A0AAD3E193</accession>
<feature type="region of interest" description="Disordered" evidence="1">
    <location>
        <begin position="24"/>
        <end position="94"/>
    </location>
</feature>
<gene>
    <name evidence="2" type="ORF">Agub_g14306</name>
</gene>
<keyword evidence="3" id="KW-1185">Reference proteome</keyword>
<comment type="caution">
    <text evidence="2">The sequence shown here is derived from an EMBL/GenBank/DDBJ whole genome shotgun (WGS) entry which is preliminary data.</text>
</comment>
<protein>
    <submittedName>
        <fullName evidence="2">Uncharacterized protein</fullName>
    </submittedName>
</protein>
<reference evidence="2 3" key="1">
    <citation type="journal article" date="2021" name="Sci. Rep.">
        <title>Genome sequencing of the multicellular alga Astrephomene provides insights into convergent evolution of germ-soma differentiation.</title>
        <authorList>
            <person name="Yamashita S."/>
            <person name="Yamamoto K."/>
            <person name="Matsuzaki R."/>
            <person name="Suzuki S."/>
            <person name="Yamaguchi H."/>
            <person name="Hirooka S."/>
            <person name="Minakuchi Y."/>
            <person name="Miyagishima S."/>
            <person name="Kawachi M."/>
            <person name="Toyoda A."/>
            <person name="Nozaki H."/>
        </authorList>
    </citation>
    <scope>NUCLEOTIDE SEQUENCE [LARGE SCALE GENOMIC DNA]</scope>
    <source>
        <strain evidence="2 3">NIES-4017</strain>
    </source>
</reference>
<evidence type="ECO:0000256" key="1">
    <source>
        <dbReference type="SAM" id="MobiDB-lite"/>
    </source>
</evidence>
<feature type="compositionally biased region" description="Basic and acidic residues" evidence="1">
    <location>
        <begin position="45"/>
        <end position="54"/>
    </location>
</feature>
<sequence>VNSLAKAGPLLQARLAASAIPEDAMSLDGGNEGHRLEVGLDDQDDQHHPSDNGTRDGGGAGLHGDEGQGAAAEDGGGGNHDPAAEADAGPVTETIAGGLISMQQRKAAIEQQ</sequence>
<feature type="non-terminal residue" evidence="2">
    <location>
        <position position="1"/>
    </location>
</feature>
<dbReference type="EMBL" id="BMAR01000055">
    <property type="protein sequence ID" value="GFR51840.1"/>
    <property type="molecule type" value="Genomic_DNA"/>
</dbReference>
<dbReference type="Proteomes" id="UP001054857">
    <property type="component" value="Unassembled WGS sequence"/>
</dbReference>
<feature type="non-terminal residue" evidence="2">
    <location>
        <position position="112"/>
    </location>
</feature>
<dbReference type="AlphaFoldDB" id="A0AAD3E193"/>
<organism evidence="2 3">
    <name type="scientific">Astrephomene gubernaculifera</name>
    <dbReference type="NCBI Taxonomy" id="47775"/>
    <lineage>
        <taxon>Eukaryota</taxon>
        <taxon>Viridiplantae</taxon>
        <taxon>Chlorophyta</taxon>
        <taxon>core chlorophytes</taxon>
        <taxon>Chlorophyceae</taxon>
        <taxon>CS clade</taxon>
        <taxon>Chlamydomonadales</taxon>
        <taxon>Astrephomenaceae</taxon>
        <taxon>Astrephomene</taxon>
    </lineage>
</organism>
<proteinExistence type="predicted"/>
<name>A0AAD3E193_9CHLO</name>
<evidence type="ECO:0000313" key="3">
    <source>
        <dbReference type="Proteomes" id="UP001054857"/>
    </source>
</evidence>